<accession>A0A7D5NY76</accession>
<organism evidence="10 11">
    <name type="scientific">Halosimplex rubrum</name>
    <dbReference type="NCBI Taxonomy" id="869889"/>
    <lineage>
        <taxon>Archaea</taxon>
        <taxon>Methanobacteriati</taxon>
        <taxon>Methanobacteriota</taxon>
        <taxon>Stenosarchaea group</taxon>
        <taxon>Halobacteria</taxon>
        <taxon>Halobacteriales</taxon>
        <taxon>Haloarculaceae</taxon>
        <taxon>Halosimplex</taxon>
    </lineage>
</organism>
<dbReference type="GeneID" id="56076428"/>
<name>A0A7D5NY76_9EURY</name>
<comment type="function">
    <text evidence="6">Involved in the catabolism of quinolinic acid (QA).</text>
</comment>
<protein>
    <recommendedName>
        <fullName evidence="6">Nicotinate-nucleotide pyrophosphorylase [carboxylating]</fullName>
        <ecNumber evidence="6">2.4.2.19</ecNumber>
    </recommendedName>
    <alternativeName>
        <fullName evidence="6">Quinolinate phosphoribosyltransferase [decarboxylating]</fullName>
    </alternativeName>
</protein>
<dbReference type="InterPro" id="IPR004393">
    <property type="entry name" value="NadC"/>
</dbReference>
<dbReference type="FunFam" id="3.20.20.70:FF:000030">
    <property type="entry name" value="Nicotinate-nucleotide pyrophosphorylase, carboxylating"/>
    <property type="match status" value="1"/>
</dbReference>
<dbReference type="EMBL" id="CP058910">
    <property type="protein sequence ID" value="QLH75997.1"/>
    <property type="molecule type" value="Genomic_DNA"/>
</dbReference>
<evidence type="ECO:0000256" key="3">
    <source>
        <dbReference type="ARBA" id="ARBA00022642"/>
    </source>
</evidence>
<keyword evidence="3 6" id="KW-0662">Pyridine nucleotide biosynthesis</keyword>
<dbReference type="InterPro" id="IPR002638">
    <property type="entry name" value="Quinolinate_PRibosylTrfase_C"/>
</dbReference>
<dbReference type="GO" id="GO:0005737">
    <property type="term" value="C:cytoplasm"/>
    <property type="evidence" value="ECO:0007669"/>
    <property type="project" value="TreeGrafter"/>
</dbReference>
<evidence type="ECO:0000313" key="11">
    <source>
        <dbReference type="Proteomes" id="UP000509667"/>
    </source>
</evidence>
<evidence type="ECO:0000256" key="4">
    <source>
        <dbReference type="ARBA" id="ARBA00022676"/>
    </source>
</evidence>
<keyword evidence="4 6" id="KW-0328">Glycosyltransferase</keyword>
<gene>
    <name evidence="10" type="primary">nadC</name>
    <name evidence="10" type="ORF">HZS55_01155</name>
</gene>
<dbReference type="Pfam" id="PF02749">
    <property type="entry name" value="QRPTase_N"/>
    <property type="match status" value="1"/>
</dbReference>
<dbReference type="Pfam" id="PF01729">
    <property type="entry name" value="QRPTase_C"/>
    <property type="match status" value="1"/>
</dbReference>
<evidence type="ECO:0000259" key="9">
    <source>
        <dbReference type="Pfam" id="PF02749"/>
    </source>
</evidence>
<dbReference type="AlphaFoldDB" id="A0A7D5NY76"/>
<dbReference type="GO" id="GO:0009435">
    <property type="term" value="P:NAD+ biosynthetic process"/>
    <property type="evidence" value="ECO:0007669"/>
    <property type="project" value="UniProtKB-UniPathway"/>
</dbReference>
<dbReference type="Gene3D" id="3.90.1170.20">
    <property type="entry name" value="Quinolinate phosphoribosyl transferase, N-terminal domain"/>
    <property type="match status" value="1"/>
</dbReference>
<comment type="pathway">
    <text evidence="1 6">Cofactor biosynthesis; NAD(+) biosynthesis; nicotinate D-ribonucleotide from quinolinate: step 1/1.</text>
</comment>
<dbReference type="OrthoDB" id="115072at2157"/>
<feature type="domain" description="Quinolinate phosphoribosyl transferase C-terminal" evidence="8">
    <location>
        <begin position="131"/>
        <end position="289"/>
    </location>
</feature>
<reference evidence="10 11" key="1">
    <citation type="submission" date="2020-07" db="EMBL/GenBank/DDBJ databases">
        <title>Halosimplex pelagicum sp. nov. and Halosimplex rubrum sp. nov., isolated from salted brown alga Laminaria, and emended description of the genus Halosimplex.</title>
        <authorList>
            <person name="Cui H."/>
        </authorList>
    </citation>
    <scope>NUCLEOTIDE SEQUENCE [LARGE SCALE GENOMIC DNA]</scope>
    <source>
        <strain evidence="10 11">R27</strain>
    </source>
</reference>
<sequence length="292" mass="30815">MIPDSKIETWLREDVGHHDVTNQVPGRTTGRLVAKEAGVVAGLDAARAVFEYLGVEVVDSTAAGDRIDAGDTVLEVEGSAREVLRGERVAVNIAGHASGVATKTRRAVDAAREIDRWETSGDASGETASRESDDVRVAGTRKTTPGLRGVEKRAVVAGGGDTHRLDLSHMVMVKDNHVAEMGLEPAVEHFRERASFATKVEVEVETVEQAPRAAEAGADIVLLDNMDPETTAEAVDLLRTAADDLGREVLAEASGGITVETVPDYAATGVDVISMGSLTHSAPTLDLSFRTG</sequence>
<dbReference type="PANTHER" id="PTHR32179:SF3">
    <property type="entry name" value="NICOTINATE-NUCLEOTIDE PYROPHOSPHORYLASE [CARBOXYLATING]"/>
    <property type="match status" value="1"/>
</dbReference>
<evidence type="ECO:0000256" key="1">
    <source>
        <dbReference type="ARBA" id="ARBA00004893"/>
    </source>
</evidence>
<dbReference type="InterPro" id="IPR013785">
    <property type="entry name" value="Aldolase_TIM"/>
</dbReference>
<evidence type="ECO:0000256" key="2">
    <source>
        <dbReference type="ARBA" id="ARBA00009400"/>
    </source>
</evidence>
<evidence type="ECO:0000313" key="10">
    <source>
        <dbReference type="EMBL" id="QLH75997.1"/>
    </source>
</evidence>
<dbReference type="InterPro" id="IPR037128">
    <property type="entry name" value="Quinolinate_PRibosylTase_N_sf"/>
</dbReference>
<evidence type="ECO:0000256" key="5">
    <source>
        <dbReference type="ARBA" id="ARBA00022679"/>
    </source>
</evidence>
<dbReference type="CDD" id="cd01572">
    <property type="entry name" value="QPRTase"/>
    <property type="match status" value="1"/>
</dbReference>
<evidence type="ECO:0000259" key="8">
    <source>
        <dbReference type="Pfam" id="PF01729"/>
    </source>
</evidence>
<dbReference type="SUPFAM" id="SSF51690">
    <property type="entry name" value="Nicotinate/Quinolinate PRTase C-terminal domain-like"/>
    <property type="match status" value="1"/>
</dbReference>
<keyword evidence="11" id="KW-1185">Reference proteome</keyword>
<dbReference type="RefSeq" id="WP_179909941.1">
    <property type="nucleotide sequence ID" value="NZ_CP058910.1"/>
</dbReference>
<evidence type="ECO:0000256" key="7">
    <source>
        <dbReference type="SAM" id="MobiDB-lite"/>
    </source>
</evidence>
<keyword evidence="5 6" id="KW-0808">Transferase</keyword>
<dbReference type="Gene3D" id="3.20.20.70">
    <property type="entry name" value="Aldolase class I"/>
    <property type="match status" value="1"/>
</dbReference>
<comment type="catalytic activity">
    <reaction evidence="6">
        <text>nicotinate beta-D-ribonucleotide + CO2 + diphosphate = quinolinate + 5-phospho-alpha-D-ribose 1-diphosphate + 2 H(+)</text>
        <dbReference type="Rhea" id="RHEA:12733"/>
        <dbReference type="ChEBI" id="CHEBI:15378"/>
        <dbReference type="ChEBI" id="CHEBI:16526"/>
        <dbReference type="ChEBI" id="CHEBI:29959"/>
        <dbReference type="ChEBI" id="CHEBI:33019"/>
        <dbReference type="ChEBI" id="CHEBI:57502"/>
        <dbReference type="ChEBI" id="CHEBI:58017"/>
        <dbReference type="EC" id="2.4.2.19"/>
    </reaction>
</comment>
<dbReference type="SUPFAM" id="SSF54675">
    <property type="entry name" value="Nicotinate/Quinolinate PRTase N-terminal domain-like"/>
    <property type="match status" value="1"/>
</dbReference>
<dbReference type="PANTHER" id="PTHR32179">
    <property type="entry name" value="NICOTINATE-NUCLEOTIDE PYROPHOSPHORYLASE [CARBOXYLATING]"/>
    <property type="match status" value="1"/>
</dbReference>
<dbReference type="KEGG" id="hrr:HZS55_01155"/>
<dbReference type="InterPro" id="IPR027277">
    <property type="entry name" value="NadC/ModD"/>
</dbReference>
<proteinExistence type="inferred from homology"/>
<feature type="domain" description="Quinolinate phosphoribosyl transferase N-terminal" evidence="9">
    <location>
        <begin position="27"/>
        <end position="98"/>
    </location>
</feature>
<dbReference type="InterPro" id="IPR036068">
    <property type="entry name" value="Nicotinate_pribotase-like_C"/>
</dbReference>
<evidence type="ECO:0000256" key="6">
    <source>
        <dbReference type="PIRNR" id="PIRNR006250"/>
    </source>
</evidence>
<dbReference type="Proteomes" id="UP000509667">
    <property type="component" value="Chromosome"/>
</dbReference>
<dbReference type="EC" id="2.4.2.19" evidence="6"/>
<comment type="subunit">
    <text evidence="6">Hexamer formed by 3 homodimers.</text>
</comment>
<comment type="similarity">
    <text evidence="2 6">Belongs to the NadC/ModD family.</text>
</comment>
<dbReference type="GO" id="GO:0034213">
    <property type="term" value="P:quinolinate catabolic process"/>
    <property type="evidence" value="ECO:0007669"/>
    <property type="project" value="TreeGrafter"/>
</dbReference>
<dbReference type="PIRSF" id="PIRSF006250">
    <property type="entry name" value="NadC_ModD"/>
    <property type="match status" value="1"/>
</dbReference>
<feature type="region of interest" description="Disordered" evidence="7">
    <location>
        <begin position="117"/>
        <end position="137"/>
    </location>
</feature>
<dbReference type="InterPro" id="IPR022412">
    <property type="entry name" value="Quinolinate_PRibosylTrfase_N"/>
</dbReference>
<dbReference type="NCBIfam" id="TIGR00078">
    <property type="entry name" value="nadC"/>
    <property type="match status" value="1"/>
</dbReference>
<dbReference type="UniPathway" id="UPA00253">
    <property type="reaction ID" value="UER00331"/>
</dbReference>
<dbReference type="GO" id="GO:0004514">
    <property type="term" value="F:nicotinate-nucleotide diphosphorylase (carboxylating) activity"/>
    <property type="evidence" value="ECO:0007669"/>
    <property type="project" value="UniProtKB-EC"/>
</dbReference>